<organism evidence="3 4">
    <name type="scientific">Ceratitis capitata</name>
    <name type="common">Mediterranean fruit fly</name>
    <name type="synonym">Tephritis capitata</name>
    <dbReference type="NCBI Taxonomy" id="7213"/>
    <lineage>
        <taxon>Eukaryota</taxon>
        <taxon>Metazoa</taxon>
        <taxon>Ecdysozoa</taxon>
        <taxon>Arthropoda</taxon>
        <taxon>Hexapoda</taxon>
        <taxon>Insecta</taxon>
        <taxon>Pterygota</taxon>
        <taxon>Neoptera</taxon>
        <taxon>Endopterygota</taxon>
        <taxon>Diptera</taxon>
        <taxon>Brachycera</taxon>
        <taxon>Muscomorpha</taxon>
        <taxon>Tephritoidea</taxon>
        <taxon>Tephritidae</taxon>
        <taxon>Ceratitis</taxon>
        <taxon>Ceratitis</taxon>
    </lineage>
</organism>
<dbReference type="InterPro" id="IPR002110">
    <property type="entry name" value="Ankyrin_rpt"/>
</dbReference>
<dbReference type="InterPro" id="IPR027417">
    <property type="entry name" value="P-loop_NTPase"/>
</dbReference>
<dbReference type="Gene3D" id="1.20.120.1080">
    <property type="match status" value="1"/>
</dbReference>
<dbReference type="OrthoDB" id="6103986at2759"/>
<dbReference type="InterPro" id="IPR036770">
    <property type="entry name" value="Ankyrin_rpt-contain_sf"/>
</dbReference>
<dbReference type="InterPro" id="IPR011709">
    <property type="entry name" value="DEAD-box_helicase_OB_fold"/>
</dbReference>
<dbReference type="Pfam" id="PF21010">
    <property type="entry name" value="HA2_C"/>
    <property type="match status" value="1"/>
</dbReference>
<dbReference type="GO" id="GO:0003723">
    <property type="term" value="F:RNA binding"/>
    <property type="evidence" value="ECO:0007669"/>
    <property type="project" value="TreeGrafter"/>
</dbReference>
<evidence type="ECO:0000259" key="2">
    <source>
        <dbReference type="SMART" id="SM00847"/>
    </source>
</evidence>
<feature type="domain" description="Helicase-associated" evidence="2">
    <location>
        <begin position="465"/>
        <end position="567"/>
    </location>
</feature>
<gene>
    <name evidence="3" type="ORF">CCAP1982_LOCUS20524</name>
</gene>
<dbReference type="Gene3D" id="1.25.40.20">
    <property type="entry name" value="Ankyrin repeat-containing domain"/>
    <property type="match status" value="1"/>
</dbReference>
<reference evidence="3" key="1">
    <citation type="submission" date="2020-11" db="EMBL/GenBank/DDBJ databases">
        <authorList>
            <person name="Whitehead M."/>
        </authorList>
    </citation>
    <scope>NUCLEOTIDE SEQUENCE</scope>
    <source>
        <strain evidence="3">EGII</strain>
    </source>
</reference>
<feature type="repeat" description="ANK" evidence="1">
    <location>
        <begin position="194"/>
        <end position="226"/>
    </location>
</feature>
<name>A0A811VE08_CERCA</name>
<keyword evidence="4" id="KW-1185">Reference proteome</keyword>
<dbReference type="Pfam" id="PF07717">
    <property type="entry name" value="OB_NTP_bind"/>
    <property type="match status" value="1"/>
</dbReference>
<dbReference type="PROSITE" id="PS50088">
    <property type="entry name" value="ANK_REPEAT"/>
    <property type="match status" value="1"/>
</dbReference>
<dbReference type="PANTHER" id="PTHR18934:SF213">
    <property type="entry name" value="3'-5' RNA HELICASE YTHDC2"/>
    <property type="match status" value="1"/>
</dbReference>
<dbReference type="PANTHER" id="PTHR18934">
    <property type="entry name" value="ATP-DEPENDENT RNA HELICASE"/>
    <property type="match status" value="1"/>
</dbReference>
<protein>
    <submittedName>
        <fullName evidence="3">(Mediterranean fruit fly) hypothetical protein</fullName>
    </submittedName>
</protein>
<evidence type="ECO:0000313" key="4">
    <source>
        <dbReference type="Proteomes" id="UP000606786"/>
    </source>
</evidence>
<comment type="caution">
    <text evidence="3">The sequence shown here is derived from an EMBL/GenBank/DDBJ whole genome shotgun (WGS) entry which is preliminary data.</text>
</comment>
<proteinExistence type="predicted"/>
<sequence length="735" mass="83387">MDRSRVLIVNGDYIFEKSTGLPMYIIENCAERRAHCKIVCVEREQLLAIHNSEKLSEYLGEKVGNTVAFQIHLQSRISEGSNLIYTTSSFLLRVLMGQSIVDSFRHISHVIVSDVYRHEAFTDLLLSELRAALRCHAHLKVILLSNSQHNISFLEYFDRILENYELIGTDQALATFLYMVEGENIPIDYQHSVTGRTAITIASNIGNIAHIKMLLDKFADPFIMDKQNLNAISHAIASGNILCIELLSSCKNIKTINPSVLDYSLVMDLIKVLTISPKWEAGNIIIIVADYEQLLRLNYWVLRCKMIGDLPQEVVIYMLHNNIEKDQLDMAMEGTPECINIIIATDIIESIIPKFSIKYIIDLVRNRRTLYNTESGCKETSYEWISREALENRARLTNNKGEHALCFRLIPAFLVDKLSKTYAAELLSMPLDRVCLTVKLLSPHTMVAEYLQSTISKPPFIHIHNTVEFLKKIYVFDELEEVTWLGCRLIDVPIDCQLGKVLVFAILLQCLDPVLTIVSFLSTLDPLELPNDSGNINLPALDEMRAKIKGERKRLAENIFSDHLIYLRLYQEWQNNLRDDNPEMVLIDEHDYVLNGILEKVCDIRTHLVGALRSSQLIHNQGQLSMHYINLKSNSWPIIKAALVAGLYPCLGVVDTFEGRIKCNRSQELVIHPTSILREITMEPLITKAHCFPSKWMVYGNEVNCGGLISVGCCSLVSPITVAMLAGPPKSIYPM</sequence>
<dbReference type="SUPFAM" id="SSF52540">
    <property type="entry name" value="P-loop containing nucleoside triphosphate hydrolases"/>
    <property type="match status" value="1"/>
</dbReference>
<keyword evidence="1" id="KW-0040">ANK repeat</keyword>
<dbReference type="EMBL" id="CAJHJT010000056">
    <property type="protein sequence ID" value="CAD7012443.1"/>
    <property type="molecule type" value="Genomic_DNA"/>
</dbReference>
<evidence type="ECO:0000256" key="1">
    <source>
        <dbReference type="PROSITE-ProRule" id="PRU00023"/>
    </source>
</evidence>
<dbReference type="SMART" id="SM00847">
    <property type="entry name" value="HA2"/>
    <property type="match status" value="1"/>
</dbReference>
<dbReference type="InterPro" id="IPR007502">
    <property type="entry name" value="Helicase-assoc_dom"/>
</dbReference>
<dbReference type="Gene3D" id="3.40.50.300">
    <property type="entry name" value="P-loop containing nucleotide triphosphate hydrolases"/>
    <property type="match status" value="2"/>
</dbReference>
<accession>A0A811VE08</accession>
<dbReference type="SUPFAM" id="SSF48403">
    <property type="entry name" value="Ankyrin repeat"/>
    <property type="match status" value="1"/>
</dbReference>
<dbReference type="AlphaFoldDB" id="A0A811VE08"/>
<evidence type="ECO:0000313" key="3">
    <source>
        <dbReference type="EMBL" id="CAD7012443.1"/>
    </source>
</evidence>
<dbReference type="Proteomes" id="UP000606786">
    <property type="component" value="Unassembled WGS sequence"/>
</dbReference>